<dbReference type="Gene3D" id="3.40.190.10">
    <property type="entry name" value="Periplasmic binding protein-like II"/>
    <property type="match status" value="1"/>
</dbReference>
<dbReference type="Pfam" id="PF00496">
    <property type="entry name" value="SBP_bac_5"/>
    <property type="match status" value="1"/>
</dbReference>
<dbReference type="PANTHER" id="PTHR30290">
    <property type="entry name" value="PERIPLASMIC BINDING COMPONENT OF ABC TRANSPORTER"/>
    <property type="match status" value="1"/>
</dbReference>
<reference evidence="7 8" key="1">
    <citation type="submission" date="2018-06" db="EMBL/GenBank/DDBJ databases">
        <title>Genomic Encyclopedia of Type Strains, Phase IV (KMG-IV): sequencing the most valuable type-strain genomes for metagenomic binning, comparative biology and taxonomic classification.</title>
        <authorList>
            <person name="Goeker M."/>
        </authorList>
    </citation>
    <scope>NUCLEOTIDE SEQUENCE [LARGE SCALE GENOMIC DNA]</scope>
    <source>
        <strain evidence="7 8">DSM 25619</strain>
    </source>
</reference>
<dbReference type="PANTHER" id="PTHR30290:SF38">
    <property type="entry name" value="D,D-DIPEPTIDE-BINDING PERIPLASMIC PROTEIN DDPA-RELATED"/>
    <property type="match status" value="1"/>
</dbReference>
<dbReference type="GO" id="GO:0030288">
    <property type="term" value="C:outer membrane-bounded periplasmic space"/>
    <property type="evidence" value="ECO:0007669"/>
    <property type="project" value="UniProtKB-ARBA"/>
</dbReference>
<evidence type="ECO:0000256" key="4">
    <source>
        <dbReference type="ARBA" id="ARBA00022764"/>
    </source>
</evidence>
<feature type="chain" id="PRO_5017065871" evidence="5">
    <location>
        <begin position="24"/>
        <end position="509"/>
    </location>
</feature>
<evidence type="ECO:0000256" key="3">
    <source>
        <dbReference type="ARBA" id="ARBA00022729"/>
    </source>
</evidence>
<keyword evidence="8" id="KW-1185">Reference proteome</keyword>
<sequence length="509" mass="55910">MQAMKLALFLSAATIALMPSAFAQQKGGVLDVATIGEPPTLDPMVSTADLVGIVSQHMFETLYTFDKDWKPAPLLAASLPEISADGKTYLIKLREGVKFHDGTGMTSEDVVASLKRWTNLASRGKQAATLIEAIEPVDDYSIKITLKQPYAPLTSLLAFNNSAAIVLPAEKQAEPMTEFVGTGPYQFKERKPDQYIQLVRYDGYKSQEGEPSGYAGGRQQNLDEIRFVPVPDANTRVEAAVSGQYGYVDALPVEAFDRVSGSASSDAVMLKPFGWPVFIMNTSTGIAANRNLRKAVQVALNNEDMLTAAYGSKDFFSVEPSLYPAQFIWNTDAGSEGSYNVGDAEAAKALLKTANYNGEPLRILTSRQYEFHYKMAQVAAEYLKLAGFNVDMQVVDWATLTQRRADPALWDIYITHSPFLPEPALIDPLSVSEPGKWNTPARAKVMDAFNAEADPQKRAALWAEVQKVVFDEVPFIKIGNFNNLSAKSKKLDGVTPAPWPYFWNASVEK</sequence>
<comment type="subcellular location">
    <subcellularLocation>
        <location evidence="1">Periplasm</location>
    </subcellularLocation>
</comment>
<dbReference type="PIRSF" id="PIRSF002741">
    <property type="entry name" value="MppA"/>
    <property type="match status" value="1"/>
</dbReference>
<accession>A0A366DMH4</accession>
<dbReference type="GO" id="GO:0043190">
    <property type="term" value="C:ATP-binding cassette (ABC) transporter complex"/>
    <property type="evidence" value="ECO:0007669"/>
    <property type="project" value="InterPro"/>
</dbReference>
<dbReference type="InterPro" id="IPR030678">
    <property type="entry name" value="Peptide/Ni-bd"/>
</dbReference>
<evidence type="ECO:0000256" key="2">
    <source>
        <dbReference type="ARBA" id="ARBA00005695"/>
    </source>
</evidence>
<dbReference type="GO" id="GO:0015833">
    <property type="term" value="P:peptide transport"/>
    <property type="evidence" value="ECO:0007669"/>
    <property type="project" value="TreeGrafter"/>
</dbReference>
<evidence type="ECO:0000259" key="6">
    <source>
        <dbReference type="Pfam" id="PF00496"/>
    </source>
</evidence>
<dbReference type="PROSITE" id="PS01040">
    <property type="entry name" value="SBP_BACTERIAL_5"/>
    <property type="match status" value="1"/>
</dbReference>
<organism evidence="7 8">
    <name type="scientific">Pseudochrobactrum asaccharolyticum</name>
    <dbReference type="NCBI Taxonomy" id="354351"/>
    <lineage>
        <taxon>Bacteria</taxon>
        <taxon>Pseudomonadati</taxon>
        <taxon>Pseudomonadota</taxon>
        <taxon>Alphaproteobacteria</taxon>
        <taxon>Hyphomicrobiales</taxon>
        <taxon>Brucellaceae</taxon>
        <taxon>Pseudochrobactrum</taxon>
    </lineage>
</organism>
<dbReference type="InterPro" id="IPR023765">
    <property type="entry name" value="SBP_5_CS"/>
</dbReference>
<dbReference type="GO" id="GO:1904680">
    <property type="term" value="F:peptide transmembrane transporter activity"/>
    <property type="evidence" value="ECO:0007669"/>
    <property type="project" value="TreeGrafter"/>
</dbReference>
<dbReference type="AlphaFoldDB" id="A0A366DMH4"/>
<evidence type="ECO:0000313" key="8">
    <source>
        <dbReference type="Proteomes" id="UP000252893"/>
    </source>
</evidence>
<feature type="domain" description="Solute-binding protein family 5" evidence="6">
    <location>
        <begin position="70"/>
        <end position="414"/>
    </location>
</feature>
<keyword evidence="4" id="KW-0574">Periplasm</keyword>
<dbReference type="InterPro" id="IPR000914">
    <property type="entry name" value="SBP_5_dom"/>
</dbReference>
<dbReference type="Gene3D" id="3.10.105.10">
    <property type="entry name" value="Dipeptide-binding Protein, Domain 3"/>
    <property type="match status" value="1"/>
</dbReference>
<proteinExistence type="inferred from homology"/>
<dbReference type="Proteomes" id="UP000252893">
    <property type="component" value="Unassembled WGS sequence"/>
</dbReference>
<dbReference type="CDD" id="cd08502">
    <property type="entry name" value="PBP2_NikA_DppA_OppA_like_16"/>
    <property type="match status" value="1"/>
</dbReference>
<dbReference type="SUPFAM" id="SSF53850">
    <property type="entry name" value="Periplasmic binding protein-like II"/>
    <property type="match status" value="1"/>
</dbReference>
<evidence type="ECO:0000256" key="1">
    <source>
        <dbReference type="ARBA" id="ARBA00004418"/>
    </source>
</evidence>
<evidence type="ECO:0000313" key="7">
    <source>
        <dbReference type="EMBL" id="RBO91261.1"/>
    </source>
</evidence>
<gene>
    <name evidence="7" type="ORF">DFR47_109121</name>
</gene>
<comment type="similarity">
    <text evidence="2">Belongs to the bacterial solute-binding protein 5 family.</text>
</comment>
<protein>
    <submittedName>
        <fullName evidence="7">Peptide/nickel transport system substrate-binding protein</fullName>
    </submittedName>
</protein>
<comment type="caution">
    <text evidence="7">The sequence shown here is derived from an EMBL/GenBank/DDBJ whole genome shotgun (WGS) entry which is preliminary data.</text>
</comment>
<name>A0A366DMH4_9HYPH</name>
<evidence type="ECO:0000256" key="5">
    <source>
        <dbReference type="SAM" id="SignalP"/>
    </source>
</evidence>
<dbReference type="RefSeq" id="WP_374788420.1">
    <property type="nucleotide sequence ID" value="NZ_JBHEEG010000010.1"/>
</dbReference>
<dbReference type="InterPro" id="IPR039424">
    <property type="entry name" value="SBP_5"/>
</dbReference>
<keyword evidence="3 5" id="KW-0732">Signal</keyword>
<dbReference type="Gene3D" id="3.90.76.10">
    <property type="entry name" value="Dipeptide-binding Protein, Domain 1"/>
    <property type="match status" value="1"/>
</dbReference>
<feature type="signal peptide" evidence="5">
    <location>
        <begin position="1"/>
        <end position="23"/>
    </location>
</feature>
<dbReference type="EMBL" id="QNRH01000009">
    <property type="protein sequence ID" value="RBO91261.1"/>
    <property type="molecule type" value="Genomic_DNA"/>
</dbReference>